<evidence type="ECO:0008006" key="7">
    <source>
        <dbReference type="Google" id="ProtNLM"/>
    </source>
</evidence>
<feature type="transmembrane region" description="Helical" evidence="2">
    <location>
        <begin position="50"/>
        <end position="70"/>
    </location>
</feature>
<reference evidence="5 6" key="2">
    <citation type="submission" date="2019-06" db="EMBL/GenBank/DDBJ databases">
        <title>Co-occurence of chitin degradation, pigmentation and bioactivity in marine Pseudoalteromonas.</title>
        <authorList>
            <person name="Sonnenschein E.C."/>
            <person name="Bech P.K."/>
        </authorList>
    </citation>
    <scope>NUCLEOTIDE SEQUENCE [LARGE SCALE GENOMIC DNA]</scope>
    <source>
        <strain evidence="6">S3790</strain>
        <strain evidence="4 5">S3895</strain>
    </source>
</reference>
<feature type="region of interest" description="Disordered" evidence="1">
    <location>
        <begin position="249"/>
        <end position="268"/>
    </location>
</feature>
<dbReference type="InterPro" id="IPR047798">
    <property type="entry name" value="BPSS1780-like"/>
</dbReference>
<dbReference type="AlphaFoldDB" id="A0A5S3VDL0"/>
<feature type="transmembrane region" description="Helical" evidence="2">
    <location>
        <begin position="195"/>
        <end position="214"/>
    </location>
</feature>
<feature type="transmembrane region" description="Helical" evidence="2">
    <location>
        <begin position="21"/>
        <end position="44"/>
    </location>
</feature>
<reference evidence="3" key="3">
    <citation type="submission" date="2019-09" db="EMBL/GenBank/DDBJ databases">
        <title>Co-occurence of chitin degradation, pigmentation and bioactivity in marine Pseudoalteromonas.</title>
        <authorList>
            <person name="Sonnenschein E.C."/>
            <person name="Bech P.K."/>
        </authorList>
    </citation>
    <scope>NUCLEOTIDE SEQUENCE</scope>
    <source>
        <strain evidence="3">S3790</strain>
    </source>
</reference>
<evidence type="ECO:0000256" key="1">
    <source>
        <dbReference type="SAM" id="MobiDB-lite"/>
    </source>
</evidence>
<keyword evidence="5" id="KW-1185">Reference proteome</keyword>
<accession>A0A5S3VDL0</accession>
<evidence type="ECO:0000313" key="3">
    <source>
        <dbReference type="EMBL" id="TMO70172.1"/>
    </source>
</evidence>
<comment type="caution">
    <text evidence="3">The sequence shown here is derived from an EMBL/GenBank/DDBJ whole genome shotgun (WGS) entry which is preliminary data.</text>
</comment>
<evidence type="ECO:0000313" key="4">
    <source>
        <dbReference type="EMBL" id="TMO77465.1"/>
    </source>
</evidence>
<dbReference type="EMBL" id="PNBW01000020">
    <property type="protein sequence ID" value="TMO77465.1"/>
    <property type="molecule type" value="Genomic_DNA"/>
</dbReference>
<dbReference type="Proteomes" id="UP000307217">
    <property type="component" value="Unassembled WGS sequence"/>
</dbReference>
<dbReference type="EMBL" id="PNBX01000006">
    <property type="protein sequence ID" value="TMO70172.1"/>
    <property type="molecule type" value="Genomic_DNA"/>
</dbReference>
<dbReference type="Proteomes" id="UP000307164">
    <property type="component" value="Unassembled WGS sequence"/>
</dbReference>
<keyword evidence="2" id="KW-0472">Membrane</keyword>
<dbReference type="OrthoDB" id="6315319at2"/>
<gene>
    <name evidence="3" type="ORF">CWC19_01650</name>
    <name evidence="4" type="ORF">CWC20_04640</name>
</gene>
<dbReference type="NCBIfam" id="NF041043">
    <property type="entry name" value="BPSS1780_fam"/>
    <property type="match status" value="1"/>
</dbReference>
<feature type="transmembrane region" description="Helical" evidence="2">
    <location>
        <begin position="151"/>
        <end position="174"/>
    </location>
</feature>
<evidence type="ECO:0000313" key="6">
    <source>
        <dbReference type="Proteomes" id="UP000307217"/>
    </source>
</evidence>
<evidence type="ECO:0000256" key="2">
    <source>
        <dbReference type="SAM" id="Phobius"/>
    </source>
</evidence>
<protein>
    <recommendedName>
        <fullName evidence="7">DUF2189 domain-containing protein</fullName>
    </recommendedName>
</protein>
<keyword evidence="2" id="KW-1133">Transmembrane helix</keyword>
<reference evidence="3 6" key="1">
    <citation type="submission" date="2018-01" db="EMBL/GenBank/DDBJ databases">
        <authorList>
            <person name="Paulsen S."/>
            <person name="Gram L.K."/>
        </authorList>
    </citation>
    <scope>NUCLEOTIDE SEQUENCE [LARGE SCALE GENOMIC DNA]</scope>
    <source>
        <strain evidence="3 6">S3790</strain>
        <strain evidence="4">S3895</strain>
    </source>
</reference>
<feature type="transmembrane region" description="Helical" evidence="2">
    <location>
        <begin position="220"/>
        <end position="241"/>
    </location>
</feature>
<evidence type="ECO:0000313" key="5">
    <source>
        <dbReference type="Proteomes" id="UP000307164"/>
    </source>
</evidence>
<dbReference type="RefSeq" id="WP_138589688.1">
    <property type="nucleotide sequence ID" value="NZ_PNBW01000020.1"/>
</dbReference>
<feature type="transmembrane region" description="Helical" evidence="2">
    <location>
        <begin position="100"/>
        <end position="119"/>
    </location>
</feature>
<keyword evidence="2" id="KW-0812">Transmembrane</keyword>
<name>A0A5S3VDL0_9GAMM</name>
<proteinExistence type="predicted"/>
<sequence length="268" mass="29597">MSPEFKVFKAAMGIQWLKAGWVIFKTQPMTFVFMYLFIVISALIPLVAPPLQILVAFASPFLTAGMYMAVISKQQGKRISLADILAPFSAKGRRLNLFRLGLYQMGVIILLTLLADLLFSDAFAIMQEATPNQQPDELLNAVLASLSMSDIMLFAIAHCVNLMAFAYALPLVFFKGETRIFKAIMQSLTVFQKNMAPLGLYGLMIALLIVASIPLSMIPLLVIIPLSYISFFVSFQAIFMADETPTKPQNIATQDGTSEDNNTGRFDA</sequence>
<organism evidence="3 6">
    <name type="scientific">Pseudoalteromonas aurantia</name>
    <dbReference type="NCBI Taxonomy" id="43654"/>
    <lineage>
        <taxon>Bacteria</taxon>
        <taxon>Pseudomonadati</taxon>
        <taxon>Pseudomonadota</taxon>
        <taxon>Gammaproteobacteria</taxon>
        <taxon>Alteromonadales</taxon>
        <taxon>Pseudoalteromonadaceae</taxon>
        <taxon>Pseudoalteromonas</taxon>
    </lineage>
</organism>